<evidence type="ECO:0000313" key="14">
    <source>
        <dbReference type="Proteomes" id="UP000184128"/>
    </source>
</evidence>
<evidence type="ECO:0000256" key="4">
    <source>
        <dbReference type="ARBA" id="ARBA00022741"/>
    </source>
</evidence>
<dbReference type="Gene3D" id="2.60.40.2560">
    <property type="match status" value="1"/>
</dbReference>
<keyword evidence="10" id="KW-0472">Membrane</keyword>
<dbReference type="InterPro" id="IPR008271">
    <property type="entry name" value="Ser/Thr_kinase_AS"/>
</dbReference>
<evidence type="ECO:0000259" key="11">
    <source>
        <dbReference type="PROSITE" id="PS50011"/>
    </source>
</evidence>
<evidence type="ECO:0000256" key="7">
    <source>
        <dbReference type="ARBA" id="ARBA00047899"/>
    </source>
</evidence>
<dbReference type="FunFam" id="3.30.200.20:FF:000035">
    <property type="entry name" value="Serine/threonine protein kinase Stk1"/>
    <property type="match status" value="1"/>
</dbReference>
<dbReference type="SUPFAM" id="SSF56112">
    <property type="entry name" value="Protein kinase-like (PK-like)"/>
    <property type="match status" value="1"/>
</dbReference>
<dbReference type="STRING" id="1121025.SAMN02745249_01015"/>
<sequence length="657" mass="74364">MNQGERVSGRYKIIEKIGSGGMANVYLAMDLILEREVAVKMISLDFQNDKDSLRRFQREALSTTELTHPNIVTIYDVGEGDRPYIVMEYVDGMDLKQYIRENHPIPYKKVINIMEQILDAIEYAHKNDVIHRDIKPHNILIDKNGNVKITDFGIAVALSQNSITQTNSLLGSVQYISPEQARGNVVTKQSDIYSLGIVLYELLTGTVPFQGESAVSIALKHFQTPIPSLHEFDSRIPQPLENVVLKATAKEPRHRYATVGEMKEDLKTVLSPSRRGEERFEPPAEIEEDTLVLDASALNASSEAMAASPISDETINLSKEEEKETSKPKKKRRWWWLLLPVILVVVFVAYLLSKPVQVIIPKELVGLEQEEAVKLLEENSLEVGEIITRPNDDYEEGIVFRVNPDIEASVLEGSEVDLYVSLGEETFKIKDYVGKSYEEVRAELDELGFEVESETATSETVPEGSIIEQDIDSGEEVVPSETTITFTVSSGRREIFMIDLSGFSREEVDKYVDENGLYLSTSEEASDTIPVDQVIRQEPEKDTSLYIGERIKVVFSTGPEEAKTVSFSEEVSIPYEENFAESQDDEEDEEPELLPNKIKIYIGDYENDIDTVYEEFTIQEDTSRKLSFIIEEGESAEYRIERDDEQIIKKVVTPEPE</sequence>
<dbReference type="FunFam" id="1.10.510.10:FF:000021">
    <property type="entry name" value="Serine/threonine protein kinase"/>
    <property type="match status" value="1"/>
</dbReference>
<dbReference type="Gene3D" id="3.30.10.20">
    <property type="match status" value="3"/>
</dbReference>
<accession>A0A1M4VUT8</accession>
<feature type="domain" description="PASTA" evidence="12">
    <location>
        <begin position="423"/>
        <end position="490"/>
    </location>
</feature>
<keyword evidence="3" id="KW-0808">Transferase</keyword>
<feature type="transmembrane region" description="Helical" evidence="10">
    <location>
        <begin position="334"/>
        <end position="352"/>
    </location>
</feature>
<dbReference type="OrthoDB" id="9788659at2"/>
<organism evidence="13 14">
    <name type="scientific">Atopostipes suicloacalis DSM 15692</name>
    <dbReference type="NCBI Taxonomy" id="1121025"/>
    <lineage>
        <taxon>Bacteria</taxon>
        <taxon>Bacillati</taxon>
        <taxon>Bacillota</taxon>
        <taxon>Bacilli</taxon>
        <taxon>Lactobacillales</taxon>
        <taxon>Carnobacteriaceae</taxon>
        <taxon>Atopostipes</taxon>
    </lineage>
</organism>
<feature type="domain" description="PASTA" evidence="12">
    <location>
        <begin position="491"/>
        <end position="557"/>
    </location>
</feature>
<dbReference type="SMART" id="SM00220">
    <property type="entry name" value="S_TKc"/>
    <property type="match status" value="1"/>
</dbReference>
<name>A0A1M4VUT8_9LACT</name>
<dbReference type="Gene3D" id="3.30.200.20">
    <property type="entry name" value="Phosphorylase Kinase, domain 1"/>
    <property type="match status" value="1"/>
</dbReference>
<dbReference type="Pfam" id="PF03793">
    <property type="entry name" value="PASTA"/>
    <property type="match status" value="3"/>
</dbReference>
<keyword evidence="10" id="KW-1133">Transmembrane helix</keyword>
<dbReference type="InterPro" id="IPR017441">
    <property type="entry name" value="Protein_kinase_ATP_BS"/>
</dbReference>
<keyword evidence="2 13" id="KW-0723">Serine/threonine-protein kinase</keyword>
<dbReference type="GO" id="GO:0004674">
    <property type="term" value="F:protein serine/threonine kinase activity"/>
    <property type="evidence" value="ECO:0007669"/>
    <property type="project" value="UniProtKB-KW"/>
</dbReference>
<comment type="catalytic activity">
    <reaction evidence="7">
        <text>L-threonyl-[protein] + ATP = O-phospho-L-threonyl-[protein] + ADP + H(+)</text>
        <dbReference type="Rhea" id="RHEA:46608"/>
        <dbReference type="Rhea" id="RHEA-COMP:11060"/>
        <dbReference type="Rhea" id="RHEA-COMP:11605"/>
        <dbReference type="ChEBI" id="CHEBI:15378"/>
        <dbReference type="ChEBI" id="CHEBI:30013"/>
        <dbReference type="ChEBI" id="CHEBI:30616"/>
        <dbReference type="ChEBI" id="CHEBI:61977"/>
        <dbReference type="ChEBI" id="CHEBI:456216"/>
        <dbReference type="EC" id="2.7.11.1"/>
    </reaction>
</comment>
<dbReference type="Proteomes" id="UP000184128">
    <property type="component" value="Unassembled WGS sequence"/>
</dbReference>
<dbReference type="Pfam" id="PF00069">
    <property type="entry name" value="Pkinase"/>
    <property type="match status" value="1"/>
</dbReference>
<feature type="binding site" evidence="9">
    <location>
        <position position="40"/>
    </location>
    <ligand>
        <name>ATP</name>
        <dbReference type="ChEBI" id="CHEBI:30616"/>
    </ligand>
</feature>
<dbReference type="PROSITE" id="PS51178">
    <property type="entry name" value="PASTA"/>
    <property type="match status" value="3"/>
</dbReference>
<evidence type="ECO:0000256" key="3">
    <source>
        <dbReference type="ARBA" id="ARBA00022679"/>
    </source>
</evidence>
<feature type="domain" description="PASTA" evidence="12">
    <location>
        <begin position="355"/>
        <end position="422"/>
    </location>
</feature>
<comment type="catalytic activity">
    <reaction evidence="8">
        <text>L-seryl-[protein] + ATP = O-phospho-L-seryl-[protein] + ADP + H(+)</text>
        <dbReference type="Rhea" id="RHEA:17989"/>
        <dbReference type="Rhea" id="RHEA-COMP:9863"/>
        <dbReference type="Rhea" id="RHEA-COMP:11604"/>
        <dbReference type="ChEBI" id="CHEBI:15378"/>
        <dbReference type="ChEBI" id="CHEBI:29999"/>
        <dbReference type="ChEBI" id="CHEBI:30616"/>
        <dbReference type="ChEBI" id="CHEBI:83421"/>
        <dbReference type="ChEBI" id="CHEBI:456216"/>
        <dbReference type="EC" id="2.7.11.1"/>
    </reaction>
</comment>
<feature type="domain" description="Protein kinase" evidence="11">
    <location>
        <begin position="11"/>
        <end position="270"/>
    </location>
</feature>
<dbReference type="InterPro" id="IPR011009">
    <property type="entry name" value="Kinase-like_dom_sf"/>
</dbReference>
<protein>
    <recommendedName>
        <fullName evidence="1">non-specific serine/threonine protein kinase</fullName>
        <ecNumber evidence="1">2.7.11.1</ecNumber>
    </recommendedName>
</protein>
<dbReference type="SMART" id="SM00740">
    <property type="entry name" value="PASTA"/>
    <property type="match status" value="3"/>
</dbReference>
<keyword evidence="6 9" id="KW-0067">ATP-binding</keyword>
<dbReference type="Gene3D" id="1.10.510.10">
    <property type="entry name" value="Transferase(Phosphotransferase) domain 1"/>
    <property type="match status" value="1"/>
</dbReference>
<evidence type="ECO:0000256" key="1">
    <source>
        <dbReference type="ARBA" id="ARBA00012513"/>
    </source>
</evidence>
<reference evidence="13 14" key="1">
    <citation type="submission" date="2016-11" db="EMBL/GenBank/DDBJ databases">
        <authorList>
            <person name="Jaros S."/>
            <person name="Januszkiewicz K."/>
            <person name="Wedrychowicz H."/>
        </authorList>
    </citation>
    <scope>NUCLEOTIDE SEQUENCE [LARGE SCALE GENOMIC DNA]</scope>
    <source>
        <strain evidence="13 14">DSM 15692</strain>
    </source>
</reference>
<evidence type="ECO:0000256" key="5">
    <source>
        <dbReference type="ARBA" id="ARBA00022777"/>
    </source>
</evidence>
<dbReference type="InterPro" id="IPR000719">
    <property type="entry name" value="Prot_kinase_dom"/>
</dbReference>
<dbReference type="RefSeq" id="WP_073297290.1">
    <property type="nucleotide sequence ID" value="NZ_FQUF01000013.1"/>
</dbReference>
<evidence type="ECO:0000256" key="8">
    <source>
        <dbReference type="ARBA" id="ARBA00048679"/>
    </source>
</evidence>
<evidence type="ECO:0000313" key="13">
    <source>
        <dbReference type="EMBL" id="SHE72811.1"/>
    </source>
</evidence>
<keyword evidence="10" id="KW-0812">Transmembrane</keyword>
<dbReference type="CDD" id="cd06577">
    <property type="entry name" value="PASTA_pknB"/>
    <property type="match status" value="3"/>
</dbReference>
<keyword evidence="4 9" id="KW-0547">Nucleotide-binding</keyword>
<dbReference type="AlphaFoldDB" id="A0A1M4VUT8"/>
<dbReference type="PANTHER" id="PTHR43289">
    <property type="entry name" value="MITOGEN-ACTIVATED PROTEIN KINASE KINASE KINASE 20-RELATED"/>
    <property type="match status" value="1"/>
</dbReference>
<keyword evidence="14" id="KW-1185">Reference proteome</keyword>
<evidence type="ECO:0000256" key="6">
    <source>
        <dbReference type="ARBA" id="ARBA00022840"/>
    </source>
</evidence>
<dbReference type="PANTHER" id="PTHR43289:SF34">
    <property type="entry name" value="SERINE_THREONINE-PROTEIN KINASE YBDM-RELATED"/>
    <property type="match status" value="1"/>
</dbReference>
<evidence type="ECO:0000256" key="2">
    <source>
        <dbReference type="ARBA" id="ARBA00022527"/>
    </source>
</evidence>
<dbReference type="PROSITE" id="PS00107">
    <property type="entry name" value="PROTEIN_KINASE_ATP"/>
    <property type="match status" value="1"/>
</dbReference>
<proteinExistence type="predicted"/>
<evidence type="ECO:0000256" key="9">
    <source>
        <dbReference type="PROSITE-ProRule" id="PRU10141"/>
    </source>
</evidence>
<dbReference type="GO" id="GO:0005524">
    <property type="term" value="F:ATP binding"/>
    <property type="evidence" value="ECO:0007669"/>
    <property type="project" value="UniProtKB-UniRule"/>
</dbReference>
<dbReference type="EC" id="2.7.11.1" evidence="1"/>
<gene>
    <name evidence="13" type="ORF">SAMN02745249_01015</name>
</gene>
<dbReference type="InterPro" id="IPR005543">
    <property type="entry name" value="PASTA_dom"/>
</dbReference>
<evidence type="ECO:0000256" key="10">
    <source>
        <dbReference type="SAM" id="Phobius"/>
    </source>
</evidence>
<dbReference type="NCBIfam" id="NF033483">
    <property type="entry name" value="PknB_PASTA_kin"/>
    <property type="match status" value="1"/>
</dbReference>
<keyword evidence="5 13" id="KW-0418">Kinase</keyword>
<dbReference type="PROSITE" id="PS00108">
    <property type="entry name" value="PROTEIN_KINASE_ST"/>
    <property type="match status" value="1"/>
</dbReference>
<dbReference type="EMBL" id="FQUF01000013">
    <property type="protein sequence ID" value="SHE72811.1"/>
    <property type="molecule type" value="Genomic_DNA"/>
</dbReference>
<dbReference type="PROSITE" id="PS50011">
    <property type="entry name" value="PROTEIN_KINASE_DOM"/>
    <property type="match status" value="1"/>
</dbReference>
<dbReference type="CDD" id="cd14014">
    <property type="entry name" value="STKc_PknB_like"/>
    <property type="match status" value="1"/>
</dbReference>
<evidence type="ECO:0000259" key="12">
    <source>
        <dbReference type="PROSITE" id="PS51178"/>
    </source>
</evidence>